<dbReference type="STRING" id="261392.SAMN02745149_01320"/>
<dbReference type="GO" id="GO:0046677">
    <property type="term" value="P:response to antibiotic"/>
    <property type="evidence" value="ECO:0007669"/>
    <property type="project" value="UniProtKB-KW"/>
</dbReference>
<evidence type="ECO:0000256" key="5">
    <source>
        <dbReference type="ARBA" id="ARBA00022449"/>
    </source>
</evidence>
<feature type="transmembrane region" description="Helical" evidence="13">
    <location>
        <begin position="267"/>
        <end position="288"/>
    </location>
</feature>
<evidence type="ECO:0000256" key="12">
    <source>
        <dbReference type="ARBA" id="ARBA00031636"/>
    </source>
</evidence>
<evidence type="ECO:0000256" key="8">
    <source>
        <dbReference type="ARBA" id="ARBA00022989"/>
    </source>
</evidence>
<keyword evidence="15" id="KW-1185">Reference proteome</keyword>
<dbReference type="InterPro" id="IPR048279">
    <property type="entry name" value="MdtK-like"/>
</dbReference>
<feature type="transmembrane region" description="Helical" evidence="13">
    <location>
        <begin position="134"/>
        <end position="156"/>
    </location>
</feature>
<feature type="transmembrane region" description="Helical" evidence="13">
    <location>
        <begin position="58"/>
        <end position="80"/>
    </location>
</feature>
<gene>
    <name evidence="14" type="ORF">SAMN02745149_01320</name>
</gene>
<dbReference type="EMBL" id="FUWG01000009">
    <property type="protein sequence ID" value="SJZ46141.1"/>
    <property type="molecule type" value="Genomic_DNA"/>
</dbReference>
<dbReference type="AlphaFoldDB" id="A0A1T4KUP8"/>
<reference evidence="14 15" key="1">
    <citation type="submission" date="2017-02" db="EMBL/GenBank/DDBJ databases">
        <authorList>
            <person name="Peterson S.W."/>
        </authorList>
    </citation>
    <scope>NUCLEOTIDE SEQUENCE [LARGE SCALE GENOMIC DNA]</scope>
    <source>
        <strain evidence="14 15">ATCC BAA-908</strain>
    </source>
</reference>
<keyword evidence="9" id="KW-0406">Ion transport</keyword>
<dbReference type="GO" id="GO:0042910">
    <property type="term" value="F:xenobiotic transmembrane transporter activity"/>
    <property type="evidence" value="ECO:0007669"/>
    <property type="project" value="InterPro"/>
</dbReference>
<dbReference type="InterPro" id="IPR045070">
    <property type="entry name" value="MATE_MepA-like"/>
</dbReference>
<dbReference type="PIRSF" id="PIRSF006603">
    <property type="entry name" value="DinF"/>
    <property type="match status" value="1"/>
</dbReference>
<dbReference type="Proteomes" id="UP000190423">
    <property type="component" value="Unassembled WGS sequence"/>
</dbReference>
<dbReference type="OrthoDB" id="9811110at2"/>
<dbReference type="RefSeq" id="WP_159446175.1">
    <property type="nucleotide sequence ID" value="NZ_FUWG01000009.1"/>
</dbReference>
<keyword evidence="5" id="KW-0050">Antiport</keyword>
<feature type="transmembrane region" description="Helical" evidence="13">
    <location>
        <begin position="318"/>
        <end position="337"/>
    </location>
</feature>
<feature type="transmembrane region" description="Helical" evidence="13">
    <location>
        <begin position="234"/>
        <end position="255"/>
    </location>
</feature>
<evidence type="ECO:0000313" key="15">
    <source>
        <dbReference type="Proteomes" id="UP000190423"/>
    </source>
</evidence>
<evidence type="ECO:0000256" key="11">
    <source>
        <dbReference type="ARBA" id="ARBA00023251"/>
    </source>
</evidence>
<sequence>METSTIKENKLKTILMFSVPSIIAMLLQTAITITDGYFTGNYVGENALAAINLGLPVLYFYLGVGLCIGVGGSVICGRLLGAKDKRKASEVFSQTVVTALIICILTSFAVFLLFNPILNVLKADGELSGYFNEYYRIMLFNYPLMIMGTILGMFIRTDGKPQVCMLVSIASCILNVVLDYILVGRLSMGVKGSAVASLIVQVFAVIVQFVYFIKPSISIKFRHFSFDRDVIKETIINGSSEFIGEMAGAVSMFAFNYVLMKYVGAEGVAAFTILGFAVYGFNMITIGFGQGISPLVSICRGAGEYECAIQIRRITNKILLVLGAVFAAFFIFFGKNYASVFGCSDTVADMVSQGFKIYAVTFLVMGYDVINSMYFTSCGDAKSSALISSLRGIVLLLAFTFIFSALWGMTGIWLAAPATEVLTAAVSVYLIAREKKILKSGDKNGR</sequence>
<protein>
    <recommendedName>
        <fullName evidence="3">Multidrug export protein MepA</fullName>
    </recommendedName>
    <alternativeName>
        <fullName evidence="12">Multidrug-efflux transporter</fullName>
    </alternativeName>
</protein>
<dbReference type="GO" id="GO:0006811">
    <property type="term" value="P:monoatomic ion transport"/>
    <property type="evidence" value="ECO:0007669"/>
    <property type="project" value="UniProtKB-KW"/>
</dbReference>
<dbReference type="InterPro" id="IPR050222">
    <property type="entry name" value="MATE_MdtK"/>
</dbReference>
<dbReference type="PANTHER" id="PTHR43298:SF2">
    <property type="entry name" value="FMN_FAD EXPORTER YEEO-RELATED"/>
    <property type="match status" value="1"/>
</dbReference>
<feature type="transmembrane region" description="Helical" evidence="13">
    <location>
        <begin position="163"/>
        <end position="182"/>
    </location>
</feature>
<dbReference type="GeneID" id="78316617"/>
<evidence type="ECO:0000256" key="2">
    <source>
        <dbReference type="ARBA" id="ARBA00008417"/>
    </source>
</evidence>
<feature type="transmembrane region" description="Helical" evidence="13">
    <location>
        <begin position="357"/>
        <end position="376"/>
    </location>
</feature>
<evidence type="ECO:0000313" key="14">
    <source>
        <dbReference type="EMBL" id="SJZ46141.1"/>
    </source>
</evidence>
<dbReference type="NCBIfam" id="TIGR00797">
    <property type="entry name" value="matE"/>
    <property type="match status" value="1"/>
</dbReference>
<keyword evidence="6" id="KW-1003">Cell membrane</keyword>
<evidence type="ECO:0000256" key="10">
    <source>
        <dbReference type="ARBA" id="ARBA00023136"/>
    </source>
</evidence>
<dbReference type="InterPro" id="IPR002528">
    <property type="entry name" value="MATE_fam"/>
</dbReference>
<organism evidence="14 15">
    <name type="scientific">Treponema porcinum</name>
    <dbReference type="NCBI Taxonomy" id="261392"/>
    <lineage>
        <taxon>Bacteria</taxon>
        <taxon>Pseudomonadati</taxon>
        <taxon>Spirochaetota</taxon>
        <taxon>Spirochaetia</taxon>
        <taxon>Spirochaetales</taxon>
        <taxon>Treponemataceae</taxon>
        <taxon>Treponema</taxon>
    </lineage>
</organism>
<feature type="transmembrane region" description="Helical" evidence="13">
    <location>
        <begin position="92"/>
        <end position="114"/>
    </location>
</feature>
<evidence type="ECO:0000256" key="4">
    <source>
        <dbReference type="ARBA" id="ARBA00022448"/>
    </source>
</evidence>
<dbReference type="GO" id="GO:0015297">
    <property type="term" value="F:antiporter activity"/>
    <property type="evidence" value="ECO:0007669"/>
    <property type="project" value="UniProtKB-KW"/>
</dbReference>
<keyword evidence="8 13" id="KW-1133">Transmembrane helix</keyword>
<feature type="transmembrane region" description="Helical" evidence="13">
    <location>
        <begin position="194"/>
        <end position="213"/>
    </location>
</feature>
<keyword evidence="7 13" id="KW-0812">Transmembrane</keyword>
<name>A0A1T4KUP8_TREPO</name>
<feature type="transmembrane region" description="Helical" evidence="13">
    <location>
        <begin position="388"/>
        <end position="406"/>
    </location>
</feature>
<evidence type="ECO:0000256" key="3">
    <source>
        <dbReference type="ARBA" id="ARBA00022106"/>
    </source>
</evidence>
<keyword evidence="4" id="KW-0813">Transport</keyword>
<accession>A0A1T4KUP8</accession>
<feature type="transmembrane region" description="Helical" evidence="13">
    <location>
        <begin position="14"/>
        <end position="38"/>
    </location>
</feature>
<dbReference type="PANTHER" id="PTHR43298">
    <property type="entry name" value="MULTIDRUG RESISTANCE PROTEIN NORM-RELATED"/>
    <property type="match status" value="1"/>
</dbReference>
<keyword evidence="10 13" id="KW-0472">Membrane</keyword>
<keyword evidence="11" id="KW-0046">Antibiotic resistance</keyword>
<dbReference type="CDD" id="cd13143">
    <property type="entry name" value="MATE_MepA_like"/>
    <property type="match status" value="1"/>
</dbReference>
<evidence type="ECO:0000256" key="9">
    <source>
        <dbReference type="ARBA" id="ARBA00023065"/>
    </source>
</evidence>
<dbReference type="GO" id="GO:0005886">
    <property type="term" value="C:plasma membrane"/>
    <property type="evidence" value="ECO:0007669"/>
    <property type="project" value="UniProtKB-SubCell"/>
</dbReference>
<comment type="subcellular location">
    <subcellularLocation>
        <location evidence="1">Cell membrane</location>
        <topology evidence="1">Multi-pass membrane protein</topology>
    </subcellularLocation>
</comment>
<dbReference type="Pfam" id="PF01554">
    <property type="entry name" value="MatE"/>
    <property type="match status" value="2"/>
</dbReference>
<comment type="similarity">
    <text evidence="2">Belongs to the multi antimicrobial extrusion (MATE) (TC 2.A.66.1) family. MepA subfamily.</text>
</comment>
<evidence type="ECO:0000256" key="1">
    <source>
        <dbReference type="ARBA" id="ARBA00004651"/>
    </source>
</evidence>
<proteinExistence type="inferred from homology"/>
<evidence type="ECO:0000256" key="6">
    <source>
        <dbReference type="ARBA" id="ARBA00022475"/>
    </source>
</evidence>
<evidence type="ECO:0000256" key="7">
    <source>
        <dbReference type="ARBA" id="ARBA00022692"/>
    </source>
</evidence>
<evidence type="ECO:0000256" key="13">
    <source>
        <dbReference type="SAM" id="Phobius"/>
    </source>
</evidence>
<feature type="transmembrane region" description="Helical" evidence="13">
    <location>
        <begin position="412"/>
        <end position="432"/>
    </location>
</feature>